<accession>A0A364LIT2</accession>
<sequence length="331" mass="38485">MKINSRSNPLRASLAIFTLILSTCICFMPIFIFGLLKLIPSQRWRLYCGQRIDGFVMYWCDLNNAYISHLIPHEWEATGLKELDRQQSYLLIANHQSWLDIVLMHRLFNRRIPVIKFFIKDQLKWVPLLGFAWWAMGCPFMKRYSKAYLAKNPHKQGKDLEATRKAIYSFKGQPVTIANFVEGTRFNLSKKALQGSEYRHLLRPRAGGVSFVIGSMGSQIHKLLDLTIVYAEEKHSLWDFLCGRISKIRVHLREIEIPEQFISNDLTKSSLQDEFKTWINQQWHIKDQLIENIKTQWATQDDAAAHVQAVRINPDRNVNTSQRIGGSPPDN</sequence>
<dbReference type="EMBL" id="MVJN01000006">
    <property type="protein sequence ID" value="RAP36347.1"/>
    <property type="molecule type" value="Genomic_DNA"/>
</dbReference>
<evidence type="ECO:0000313" key="3">
    <source>
        <dbReference type="EMBL" id="RAP36347.1"/>
    </source>
</evidence>
<dbReference type="SMART" id="SM00563">
    <property type="entry name" value="PlsC"/>
    <property type="match status" value="1"/>
</dbReference>
<feature type="transmembrane region" description="Helical" evidence="1">
    <location>
        <begin position="12"/>
        <end position="36"/>
    </location>
</feature>
<keyword evidence="1" id="KW-0812">Transmembrane</keyword>
<feature type="domain" description="Phospholipid/glycerol acyltransferase" evidence="2">
    <location>
        <begin position="89"/>
        <end position="231"/>
    </location>
</feature>
<keyword evidence="3" id="KW-0012">Acyltransferase</keyword>
<dbReference type="GO" id="GO:0016746">
    <property type="term" value="F:acyltransferase activity"/>
    <property type="evidence" value="ECO:0007669"/>
    <property type="project" value="UniProtKB-KW"/>
</dbReference>
<comment type="caution">
    <text evidence="3">The sequence shown here is derived from an EMBL/GenBank/DDBJ whole genome shotgun (WGS) entry which is preliminary data.</text>
</comment>
<dbReference type="PANTHER" id="PTHR10983:SF16">
    <property type="entry name" value="LYSOCARDIOLIPIN ACYLTRANSFERASE 1"/>
    <property type="match status" value="1"/>
</dbReference>
<name>A0A364LIT2_9GAMM</name>
<dbReference type="RefSeq" id="WP_112219716.1">
    <property type="nucleotide sequence ID" value="NZ_MVJN01000006.1"/>
</dbReference>
<evidence type="ECO:0000259" key="2">
    <source>
        <dbReference type="SMART" id="SM00563"/>
    </source>
</evidence>
<dbReference type="InterPro" id="IPR002123">
    <property type="entry name" value="Plipid/glycerol_acylTrfase"/>
</dbReference>
<dbReference type="Pfam" id="PF01553">
    <property type="entry name" value="Acyltransferase"/>
    <property type="match status" value="1"/>
</dbReference>
<evidence type="ECO:0000313" key="4">
    <source>
        <dbReference type="Proteomes" id="UP000249458"/>
    </source>
</evidence>
<keyword evidence="1" id="KW-1133">Transmembrane helix</keyword>
<keyword evidence="3" id="KW-0808">Transferase</keyword>
<dbReference type="AlphaFoldDB" id="A0A364LIT2"/>
<dbReference type="NCBIfam" id="NF010621">
    <property type="entry name" value="PRK14014.1"/>
    <property type="match status" value="1"/>
</dbReference>
<gene>
    <name evidence="3" type="ORF">B1207_09415</name>
</gene>
<organism evidence="3 4">
    <name type="scientific">Legionella quinlivanii</name>
    <dbReference type="NCBI Taxonomy" id="45073"/>
    <lineage>
        <taxon>Bacteria</taxon>
        <taxon>Pseudomonadati</taxon>
        <taxon>Pseudomonadota</taxon>
        <taxon>Gammaproteobacteria</taxon>
        <taxon>Legionellales</taxon>
        <taxon>Legionellaceae</taxon>
        <taxon>Legionella</taxon>
    </lineage>
</organism>
<dbReference type="SUPFAM" id="SSF69593">
    <property type="entry name" value="Glycerol-3-phosphate (1)-acyltransferase"/>
    <property type="match status" value="1"/>
</dbReference>
<reference evidence="3 4" key="1">
    <citation type="submission" date="2017-02" db="EMBL/GenBank/DDBJ databases">
        <title>Legionella quilivanii strain from human: case report and whole genome sequencing analysis.</title>
        <authorList>
            <person name="Lalancette C."/>
            <person name="Leduc J.-M."/>
            <person name="Levesque S."/>
            <person name="Fournier E."/>
            <person name="Saoud J."/>
            <person name="Faucher S.P."/>
            <person name="Bernard K."/>
            <person name="Martineau C."/>
            <person name="Longtin J."/>
        </authorList>
    </citation>
    <scope>NUCLEOTIDE SEQUENCE [LARGE SCALE GENOMIC DNA]</scope>
    <source>
        <strain evidence="3 4">ID143958</strain>
    </source>
</reference>
<evidence type="ECO:0000256" key="1">
    <source>
        <dbReference type="SAM" id="Phobius"/>
    </source>
</evidence>
<dbReference type="PANTHER" id="PTHR10983">
    <property type="entry name" value="1-ACYLGLYCEROL-3-PHOSPHATE ACYLTRANSFERASE-RELATED"/>
    <property type="match status" value="1"/>
</dbReference>
<protein>
    <submittedName>
        <fullName evidence="3">Acyltransferase</fullName>
    </submittedName>
</protein>
<proteinExistence type="predicted"/>
<keyword evidence="1" id="KW-0472">Membrane</keyword>
<dbReference type="Proteomes" id="UP000249458">
    <property type="component" value="Unassembled WGS sequence"/>
</dbReference>
<dbReference type="CDD" id="cd07990">
    <property type="entry name" value="LPLAT_LCLAT1-like"/>
    <property type="match status" value="1"/>
</dbReference>